<dbReference type="EMBL" id="CP080507">
    <property type="protein sequence ID" value="QYM79320.1"/>
    <property type="molecule type" value="Genomic_DNA"/>
</dbReference>
<accession>A0A8F9TUJ3</accession>
<comment type="similarity">
    <text evidence="1">Belongs to the glycosyl hydrolase 20 family.</text>
</comment>
<gene>
    <name evidence="4" type="ORF">K0B96_01495</name>
</gene>
<keyword evidence="2" id="KW-0378">Hydrolase</keyword>
<dbReference type="SUPFAM" id="SSF51445">
    <property type="entry name" value="(Trans)glycosidases"/>
    <property type="match status" value="1"/>
</dbReference>
<evidence type="ECO:0000313" key="5">
    <source>
        <dbReference type="Proteomes" id="UP000825051"/>
    </source>
</evidence>
<dbReference type="Gene3D" id="3.20.20.80">
    <property type="entry name" value="Glycosidases"/>
    <property type="match status" value="1"/>
</dbReference>
<dbReference type="InterPro" id="IPR015883">
    <property type="entry name" value="Glyco_hydro_20_cat"/>
</dbReference>
<sequence length="640" mass="72343">MPAPSRPFPPRRSFQWDLARQVERLDWLLAQLPRYADWGYNELHLHLEDAVEYPRLPAVARRDAYSYKQFARLVDAATRHGIGVVPIVNLLGHTQYLIKVPELRDLNELRAPDGSPLPAGQICPLHPRTLEVAEKLLRDMAPFCTTGKVHLGLDESFHLGRHPLSRREIADVGLATHFARHVQRLHAVAASLGLRSAMWADMLYFLPDAIPQLPADLTAYEWFYHAFRRWPRVELFNFAETDIATPLRARGLSLYGCPMNGAARYEPLPSFTDRMANILAWGAHTRRLGAEGLLVTSWEPFRLAIELTTAVDAAAAGLWLTPEITDPRELLARGFERRFGRAVGRRAARVAVASDRYLFAGYPRWEFNERWDVASRREPLAPYRTEERFFARAVRDSAALPIPLRASLVFRHYLAARDVFVRRAARGLATSAEARTFAAQLRRARTAARLIWARTRDRRVLSHNERILAADAARLSAWRRAEPVFGGAWQLCYCVWNFAPSLHLVAVEQCQPDGTWRELQACYTVEFQNAAAQPRSTFIREHAAPIAWDGDLAAPPQLRFTLRGVGQVKIGAVELRRSTPAPALALRPREFSSPQRWRILGEPAPRRGLPDIDWSIIRAALPLSWSSSPASAPARRSSGS</sequence>
<proteinExistence type="inferred from homology"/>
<dbReference type="GO" id="GO:0005975">
    <property type="term" value="P:carbohydrate metabolic process"/>
    <property type="evidence" value="ECO:0007669"/>
    <property type="project" value="InterPro"/>
</dbReference>
<protein>
    <submittedName>
        <fullName evidence="4">Family 20 glycosylhydrolase</fullName>
    </submittedName>
</protein>
<dbReference type="GO" id="GO:0004563">
    <property type="term" value="F:beta-N-acetylhexosaminidase activity"/>
    <property type="evidence" value="ECO:0007669"/>
    <property type="project" value="UniProtKB-ARBA"/>
</dbReference>
<evidence type="ECO:0000313" key="4">
    <source>
        <dbReference type="EMBL" id="QYM79320.1"/>
    </source>
</evidence>
<evidence type="ECO:0000256" key="1">
    <source>
        <dbReference type="ARBA" id="ARBA00006285"/>
    </source>
</evidence>
<dbReference type="InterPro" id="IPR017853">
    <property type="entry name" value="GH"/>
</dbReference>
<organism evidence="4 5">
    <name type="scientific">Horticoccus luteus</name>
    <dbReference type="NCBI Taxonomy" id="2862869"/>
    <lineage>
        <taxon>Bacteria</taxon>
        <taxon>Pseudomonadati</taxon>
        <taxon>Verrucomicrobiota</taxon>
        <taxon>Opitutia</taxon>
        <taxon>Opitutales</taxon>
        <taxon>Opitutaceae</taxon>
        <taxon>Horticoccus</taxon>
    </lineage>
</organism>
<dbReference type="KEGG" id="ole:K0B96_01495"/>
<evidence type="ECO:0000256" key="2">
    <source>
        <dbReference type="ARBA" id="ARBA00022801"/>
    </source>
</evidence>
<reference evidence="4" key="1">
    <citation type="submission" date="2021-08" db="EMBL/GenBank/DDBJ databases">
        <title>Genome of a novel bacterium of the phylum Verrucomicrobia, Oleiharenicola sp. KSB-15.</title>
        <authorList>
            <person name="Chung J.-H."/>
            <person name="Ahn J.-H."/>
            <person name="Yoon Y."/>
            <person name="Kim D.-Y."/>
            <person name="An S.-H."/>
            <person name="Park I."/>
            <person name="Yeon J."/>
        </authorList>
    </citation>
    <scope>NUCLEOTIDE SEQUENCE</scope>
    <source>
        <strain evidence="4">KSB-15</strain>
    </source>
</reference>
<dbReference type="PANTHER" id="PTHR21040">
    <property type="entry name" value="BCDNA.GH04120"/>
    <property type="match status" value="1"/>
</dbReference>
<dbReference type="PANTHER" id="PTHR21040:SF8">
    <property type="entry name" value="BCDNA.GH04120"/>
    <property type="match status" value="1"/>
</dbReference>
<dbReference type="InterPro" id="IPR038901">
    <property type="entry name" value="HEXDC-like"/>
</dbReference>
<feature type="domain" description="Glycoside hydrolase family 20 catalytic" evidence="3">
    <location>
        <begin position="12"/>
        <end position="204"/>
    </location>
</feature>
<dbReference type="Proteomes" id="UP000825051">
    <property type="component" value="Chromosome"/>
</dbReference>
<evidence type="ECO:0000259" key="3">
    <source>
        <dbReference type="Pfam" id="PF00728"/>
    </source>
</evidence>
<keyword evidence="5" id="KW-1185">Reference proteome</keyword>
<dbReference type="AlphaFoldDB" id="A0A8F9TUJ3"/>
<dbReference type="Pfam" id="PF00728">
    <property type="entry name" value="Glyco_hydro_20"/>
    <property type="match status" value="1"/>
</dbReference>
<dbReference type="RefSeq" id="WP_220163028.1">
    <property type="nucleotide sequence ID" value="NZ_CP080507.1"/>
</dbReference>
<name>A0A8F9TUJ3_9BACT</name>